<gene>
    <name evidence="1" type="ORF">WPS_03340</name>
</gene>
<dbReference type="AlphaFoldDB" id="A0AAN1XSL9"/>
<name>A0AAN1XSL9_UNVUL</name>
<dbReference type="Proteomes" id="UP001317532">
    <property type="component" value="Chromosome"/>
</dbReference>
<sequence length="122" mass="13052">MNGDDTKHSDPLDNPDLVSHLSESLRGLLRKTDDGDEAARSAALPAAAAIVDAFAAVGLLEFAYLSPTEDDDEDGPIAWLEASEAIYDKERDAVVIAGSEVLEVYDGPITLEDPPEHETDES</sequence>
<protein>
    <submittedName>
        <fullName evidence="1">Uncharacterized protein</fullName>
    </submittedName>
</protein>
<dbReference type="EMBL" id="AP025523">
    <property type="protein sequence ID" value="BDE05058.1"/>
    <property type="molecule type" value="Genomic_DNA"/>
</dbReference>
<organism evidence="1 2">
    <name type="scientific">Vulcanimicrobium alpinum</name>
    <dbReference type="NCBI Taxonomy" id="3016050"/>
    <lineage>
        <taxon>Bacteria</taxon>
        <taxon>Bacillati</taxon>
        <taxon>Vulcanimicrobiota</taxon>
        <taxon>Vulcanimicrobiia</taxon>
        <taxon>Vulcanimicrobiales</taxon>
        <taxon>Vulcanimicrobiaceae</taxon>
        <taxon>Vulcanimicrobium</taxon>
    </lineage>
</organism>
<keyword evidence="2" id="KW-1185">Reference proteome</keyword>
<reference evidence="1 2" key="1">
    <citation type="journal article" date="2022" name="ISME Commun">
        <title>Vulcanimicrobium alpinus gen. nov. sp. nov., the first cultivated representative of the candidate phylum 'Eremiobacterota', is a metabolically versatile aerobic anoxygenic phototroph.</title>
        <authorList>
            <person name="Yabe S."/>
            <person name="Muto K."/>
            <person name="Abe K."/>
            <person name="Yokota A."/>
            <person name="Staudigel H."/>
            <person name="Tebo B.M."/>
        </authorList>
    </citation>
    <scope>NUCLEOTIDE SEQUENCE [LARGE SCALE GENOMIC DNA]</scope>
    <source>
        <strain evidence="1 2">WC8-2</strain>
    </source>
</reference>
<evidence type="ECO:0000313" key="1">
    <source>
        <dbReference type="EMBL" id="BDE05058.1"/>
    </source>
</evidence>
<dbReference type="KEGG" id="vab:WPS_03340"/>
<evidence type="ECO:0000313" key="2">
    <source>
        <dbReference type="Proteomes" id="UP001317532"/>
    </source>
</evidence>
<accession>A0AAN1XSL9</accession>
<proteinExistence type="predicted"/>